<reference evidence="2" key="1">
    <citation type="journal article" date="2019" name="Gigascience">
        <title>De novo genome assembly of the endangered Acer yangbiense, a plant species with extremely small populations endemic to Yunnan Province, China.</title>
        <authorList>
            <person name="Yang J."/>
            <person name="Wariss H.M."/>
            <person name="Tao L."/>
            <person name="Zhang R."/>
            <person name="Yun Q."/>
            <person name="Hollingsworth P."/>
            <person name="Dao Z."/>
            <person name="Luo G."/>
            <person name="Guo H."/>
            <person name="Ma Y."/>
            <person name="Sun W."/>
        </authorList>
    </citation>
    <scope>NUCLEOTIDE SEQUENCE [LARGE SCALE GENOMIC DNA]</scope>
    <source>
        <strain evidence="2">cv. br00</strain>
    </source>
</reference>
<evidence type="ECO:0000313" key="2">
    <source>
        <dbReference type="Proteomes" id="UP000326939"/>
    </source>
</evidence>
<comment type="caution">
    <text evidence="1">The sequence shown here is derived from an EMBL/GenBank/DDBJ whole genome shotgun (WGS) entry which is preliminary data.</text>
</comment>
<protein>
    <submittedName>
        <fullName evidence="1">Uncharacterized protein</fullName>
    </submittedName>
</protein>
<evidence type="ECO:0000313" key="1">
    <source>
        <dbReference type="EMBL" id="KAB5568594.1"/>
    </source>
</evidence>
<name>A0A5N5NM39_9ROSI</name>
<dbReference type="Proteomes" id="UP000326939">
    <property type="component" value="Chromosome 2"/>
</dbReference>
<keyword evidence="2" id="KW-1185">Reference proteome</keyword>
<proteinExistence type="predicted"/>
<accession>A0A5N5NM39</accession>
<gene>
    <name evidence="1" type="ORF">DKX38_002387</name>
</gene>
<dbReference type="AlphaFoldDB" id="A0A5N5NM39"/>
<organism evidence="1 2">
    <name type="scientific">Salix brachista</name>
    <dbReference type="NCBI Taxonomy" id="2182728"/>
    <lineage>
        <taxon>Eukaryota</taxon>
        <taxon>Viridiplantae</taxon>
        <taxon>Streptophyta</taxon>
        <taxon>Embryophyta</taxon>
        <taxon>Tracheophyta</taxon>
        <taxon>Spermatophyta</taxon>
        <taxon>Magnoliopsida</taxon>
        <taxon>eudicotyledons</taxon>
        <taxon>Gunneridae</taxon>
        <taxon>Pentapetalae</taxon>
        <taxon>rosids</taxon>
        <taxon>fabids</taxon>
        <taxon>Malpighiales</taxon>
        <taxon>Salicaceae</taxon>
        <taxon>Saliceae</taxon>
        <taxon>Salix</taxon>
    </lineage>
</organism>
<dbReference type="EMBL" id="VDCV01000002">
    <property type="protein sequence ID" value="KAB5568594.1"/>
    <property type="molecule type" value="Genomic_DNA"/>
</dbReference>
<sequence length="306" mass="34102">MAASSIYHYHMRQDFNTNVDNNNSTATPMTDALNIHLQFSHVLELCYPETIQIPLNTTIESHLFPRQLFLSHVTRENIIKEILSSTGCSSDFVESVAPDISSFALDMVTDPCNASSSEALTMVLAILVTTPYDEREEIDRALSDSLMQETSRFKPASKSCIDGLKRMSLEGSCSMKECMICLEEFLMGSEGKPEDTLHNTRKTTEAATKESMIIMTIEVVPATKSLRVRLTGKCLIYQVEDFGDCWLESYLLSICMSMMEIAGTLVASENPLNHHLVPVVDSSCNKSTRPASSLMQVMSLLEKMKL</sequence>